<evidence type="ECO:0000259" key="5">
    <source>
        <dbReference type="PROSITE" id="PS50893"/>
    </source>
</evidence>
<evidence type="ECO:0000256" key="3">
    <source>
        <dbReference type="ARBA" id="ARBA00022741"/>
    </source>
</evidence>
<dbReference type="InterPro" id="IPR050153">
    <property type="entry name" value="Metal_Ion_Import_ABC"/>
</dbReference>
<accession>A0ABR8QQ22</accession>
<keyword evidence="7" id="KW-1185">Reference proteome</keyword>
<dbReference type="Gene3D" id="3.40.50.300">
    <property type="entry name" value="P-loop containing nucleotide triphosphate hydrolases"/>
    <property type="match status" value="1"/>
</dbReference>
<gene>
    <name evidence="6" type="ORF">H9655_11465</name>
</gene>
<protein>
    <submittedName>
        <fullName evidence="6">ABC transporter ATP-binding protein</fullName>
    </submittedName>
</protein>
<sequence>MDTVLQIENVYWSRNQELILKNMNWQVNKGDHWAVLGLNGSGKTTLLNMVMGYIWPTSGNISVLGHTYGKVDLQLVRQSIGWVSSSFQEKIRPYERVQDIIISGKYASIGLYEEPSTDDVKEANEWLEQFHLTHLQHDIYQTCSQGEKQKILIARSLMAHPQLLILDEPTTGLDFVSREQLLDSIARISKSKEAPTIIFVTHHIEEIISIFNKSLLIKEGTVFKSGHTSELLTSETLSDFFDMAVEVDRHSNRMSLKKHIDINM</sequence>
<dbReference type="PROSITE" id="PS50893">
    <property type="entry name" value="ABC_TRANSPORTER_2"/>
    <property type="match status" value="1"/>
</dbReference>
<keyword evidence="3" id="KW-0547">Nucleotide-binding</keyword>
<name>A0ABR8QQ22_9BACI</name>
<reference evidence="6 7" key="1">
    <citation type="submission" date="2020-08" db="EMBL/GenBank/DDBJ databases">
        <title>A Genomic Blueprint of the Chicken Gut Microbiome.</title>
        <authorList>
            <person name="Gilroy R."/>
            <person name="Ravi A."/>
            <person name="Getino M."/>
            <person name="Pursley I."/>
            <person name="Horton D.L."/>
            <person name="Alikhan N.-F."/>
            <person name="Baker D."/>
            <person name="Gharbi K."/>
            <person name="Hall N."/>
            <person name="Watson M."/>
            <person name="Adriaenssens E.M."/>
            <person name="Foster-Nyarko E."/>
            <person name="Jarju S."/>
            <person name="Secka A."/>
            <person name="Antonio M."/>
            <person name="Oren A."/>
            <person name="Chaudhuri R."/>
            <person name="La Ragione R.M."/>
            <person name="Hildebrand F."/>
            <person name="Pallen M.J."/>
        </authorList>
    </citation>
    <scope>NUCLEOTIDE SEQUENCE [LARGE SCALE GENOMIC DNA]</scope>
    <source>
        <strain evidence="6 7">Sa5YUA1</strain>
    </source>
</reference>
<evidence type="ECO:0000313" key="6">
    <source>
        <dbReference type="EMBL" id="MBD7937638.1"/>
    </source>
</evidence>
<evidence type="ECO:0000256" key="2">
    <source>
        <dbReference type="ARBA" id="ARBA00022448"/>
    </source>
</evidence>
<dbReference type="InterPro" id="IPR003439">
    <property type="entry name" value="ABC_transporter-like_ATP-bd"/>
</dbReference>
<evidence type="ECO:0000313" key="7">
    <source>
        <dbReference type="Proteomes" id="UP000657931"/>
    </source>
</evidence>
<dbReference type="Proteomes" id="UP000657931">
    <property type="component" value="Unassembled WGS sequence"/>
</dbReference>
<dbReference type="SMART" id="SM00382">
    <property type="entry name" value="AAA"/>
    <property type="match status" value="1"/>
</dbReference>
<dbReference type="InterPro" id="IPR027417">
    <property type="entry name" value="P-loop_NTPase"/>
</dbReference>
<feature type="domain" description="ABC transporter" evidence="5">
    <location>
        <begin position="5"/>
        <end position="244"/>
    </location>
</feature>
<dbReference type="InterPro" id="IPR003593">
    <property type="entry name" value="AAA+_ATPase"/>
</dbReference>
<dbReference type="PANTHER" id="PTHR42734:SF6">
    <property type="entry name" value="MOLYBDATE IMPORT ATP-BINDING PROTEIN MOLC"/>
    <property type="match status" value="1"/>
</dbReference>
<proteinExistence type="inferred from homology"/>
<dbReference type="RefSeq" id="WP_191814048.1">
    <property type="nucleotide sequence ID" value="NZ_JACSQT010000005.1"/>
</dbReference>
<keyword evidence="2" id="KW-0813">Transport</keyword>
<dbReference type="PROSITE" id="PS00211">
    <property type="entry name" value="ABC_TRANSPORTER_1"/>
    <property type="match status" value="1"/>
</dbReference>
<evidence type="ECO:0000256" key="1">
    <source>
        <dbReference type="ARBA" id="ARBA00005417"/>
    </source>
</evidence>
<dbReference type="SUPFAM" id="SSF52540">
    <property type="entry name" value="P-loop containing nucleoside triphosphate hydrolases"/>
    <property type="match status" value="1"/>
</dbReference>
<dbReference type="PANTHER" id="PTHR42734">
    <property type="entry name" value="METAL TRANSPORT SYSTEM ATP-BINDING PROTEIN TM_0124-RELATED"/>
    <property type="match status" value="1"/>
</dbReference>
<keyword evidence="4 6" id="KW-0067">ATP-binding</keyword>
<organism evidence="6 7">
    <name type="scientific">Cytobacillus stercorigallinarum</name>
    <dbReference type="NCBI Taxonomy" id="2762240"/>
    <lineage>
        <taxon>Bacteria</taxon>
        <taxon>Bacillati</taxon>
        <taxon>Bacillota</taxon>
        <taxon>Bacilli</taxon>
        <taxon>Bacillales</taxon>
        <taxon>Bacillaceae</taxon>
        <taxon>Cytobacillus</taxon>
    </lineage>
</organism>
<comment type="caution">
    <text evidence="6">The sequence shown here is derived from an EMBL/GenBank/DDBJ whole genome shotgun (WGS) entry which is preliminary data.</text>
</comment>
<dbReference type="InterPro" id="IPR017871">
    <property type="entry name" value="ABC_transporter-like_CS"/>
</dbReference>
<comment type="similarity">
    <text evidence="1">Belongs to the ABC transporter superfamily.</text>
</comment>
<dbReference type="Pfam" id="PF00005">
    <property type="entry name" value="ABC_tran"/>
    <property type="match status" value="1"/>
</dbReference>
<dbReference type="GO" id="GO:0005524">
    <property type="term" value="F:ATP binding"/>
    <property type="evidence" value="ECO:0007669"/>
    <property type="project" value="UniProtKB-KW"/>
</dbReference>
<dbReference type="EMBL" id="JACSQT010000005">
    <property type="protein sequence ID" value="MBD7937638.1"/>
    <property type="molecule type" value="Genomic_DNA"/>
</dbReference>
<evidence type="ECO:0000256" key="4">
    <source>
        <dbReference type="ARBA" id="ARBA00022840"/>
    </source>
</evidence>